<dbReference type="Proteomes" id="UP000616114">
    <property type="component" value="Unassembled WGS sequence"/>
</dbReference>
<dbReference type="RefSeq" id="WP_188551244.1">
    <property type="nucleotide sequence ID" value="NZ_BMFY01000011.1"/>
</dbReference>
<comment type="subcellular location">
    <subcellularLocation>
        <location evidence="5">Cytoplasm</location>
    </subcellularLocation>
    <text evidence="5">Localizes to the division site, in a FtsZ-dependent manner.</text>
</comment>
<feature type="region of interest" description="Disordered" evidence="6">
    <location>
        <begin position="13"/>
        <end position="72"/>
    </location>
</feature>
<dbReference type="GO" id="GO:0005737">
    <property type="term" value="C:cytoplasm"/>
    <property type="evidence" value="ECO:0007669"/>
    <property type="project" value="UniProtKB-SubCell"/>
</dbReference>
<dbReference type="GO" id="GO:0000917">
    <property type="term" value="P:division septum assembly"/>
    <property type="evidence" value="ECO:0007669"/>
    <property type="project" value="UniProtKB-KW"/>
</dbReference>
<evidence type="ECO:0000313" key="7">
    <source>
        <dbReference type="EMBL" id="GGA21041.1"/>
    </source>
</evidence>
<sequence>MASSLHKTMVFLGLSDDDRAQPQGRDYDQYDEAPEMDYEDDYEQYDEAGSEQRPAEVTPLRSAPLPPLDEAPEGELRRIVTIHPTSYNDAKAIGSAFRDGIPVIINLSDMGDADAKRLVDFSAGLIYGLRGSIERVTAKVFLLTPEYIEVGSSDAAEPDAQASFFNQS</sequence>
<evidence type="ECO:0000256" key="2">
    <source>
        <dbReference type="ARBA" id="ARBA00023210"/>
    </source>
</evidence>
<dbReference type="Gene3D" id="3.30.110.150">
    <property type="entry name" value="SepF-like protein"/>
    <property type="match status" value="1"/>
</dbReference>
<dbReference type="Pfam" id="PF04472">
    <property type="entry name" value="SepF"/>
    <property type="match status" value="1"/>
</dbReference>
<feature type="compositionally biased region" description="Acidic residues" evidence="6">
    <location>
        <begin position="29"/>
        <end position="49"/>
    </location>
</feature>
<dbReference type="InterPro" id="IPR023052">
    <property type="entry name" value="Cell_div_SepF"/>
</dbReference>
<evidence type="ECO:0000256" key="6">
    <source>
        <dbReference type="SAM" id="MobiDB-lite"/>
    </source>
</evidence>
<name>A0A8J2XLA5_9MICO</name>
<reference evidence="7" key="1">
    <citation type="journal article" date="2014" name="Int. J. Syst. Evol. Microbiol.">
        <title>Complete genome sequence of Corynebacterium casei LMG S-19264T (=DSM 44701T), isolated from a smear-ripened cheese.</title>
        <authorList>
            <consortium name="US DOE Joint Genome Institute (JGI-PGF)"/>
            <person name="Walter F."/>
            <person name="Albersmeier A."/>
            <person name="Kalinowski J."/>
            <person name="Ruckert C."/>
        </authorList>
    </citation>
    <scope>NUCLEOTIDE SEQUENCE</scope>
    <source>
        <strain evidence="7">CGMCC 1.12785</strain>
    </source>
</reference>
<dbReference type="InterPro" id="IPR007561">
    <property type="entry name" value="Cell_div_SepF/SepF-rel"/>
</dbReference>
<evidence type="ECO:0000256" key="4">
    <source>
        <dbReference type="ARBA" id="ARBA00044936"/>
    </source>
</evidence>
<feature type="compositionally biased region" description="Basic and acidic residues" evidence="6">
    <location>
        <begin position="16"/>
        <end position="28"/>
    </location>
</feature>
<comment type="subunit">
    <text evidence="5">Homodimer. Interacts with FtsZ.</text>
</comment>
<keyword evidence="2 5" id="KW-0717">Septation</keyword>
<gene>
    <name evidence="5 7" type="primary">sepF</name>
    <name evidence="7" type="ORF">GCM10011333_25180</name>
</gene>
<dbReference type="AlphaFoldDB" id="A0A8J2XLA5"/>
<evidence type="ECO:0000256" key="5">
    <source>
        <dbReference type="HAMAP-Rule" id="MF_01197"/>
    </source>
</evidence>
<dbReference type="PANTHER" id="PTHR35798:SF1">
    <property type="entry name" value="CELL DIVISION PROTEIN SEPF"/>
    <property type="match status" value="1"/>
</dbReference>
<keyword evidence="8" id="KW-1185">Reference proteome</keyword>
<dbReference type="GO" id="GO:0043093">
    <property type="term" value="P:FtsZ-dependent cytokinesis"/>
    <property type="evidence" value="ECO:0007669"/>
    <property type="project" value="UniProtKB-UniRule"/>
</dbReference>
<organism evidence="7 8">
    <name type="scientific">Sediminivirga luteola</name>
    <dbReference type="NCBI Taxonomy" id="1774748"/>
    <lineage>
        <taxon>Bacteria</taxon>
        <taxon>Bacillati</taxon>
        <taxon>Actinomycetota</taxon>
        <taxon>Actinomycetes</taxon>
        <taxon>Micrococcales</taxon>
        <taxon>Brevibacteriaceae</taxon>
        <taxon>Sediminivirga</taxon>
    </lineage>
</organism>
<evidence type="ECO:0000256" key="1">
    <source>
        <dbReference type="ARBA" id="ARBA00022618"/>
    </source>
</evidence>
<comment type="caution">
    <text evidence="7">The sequence shown here is derived from an EMBL/GenBank/DDBJ whole genome shotgun (WGS) entry which is preliminary data.</text>
</comment>
<protein>
    <recommendedName>
        <fullName evidence="5">Cell division protein SepF</fullName>
    </recommendedName>
</protein>
<accession>A0A8J2XLA5</accession>
<dbReference type="HAMAP" id="MF_01197">
    <property type="entry name" value="SepF"/>
    <property type="match status" value="1"/>
</dbReference>
<keyword evidence="3 5" id="KW-0131">Cell cycle</keyword>
<comment type="similarity">
    <text evidence="5">Belongs to the SepF family.</text>
</comment>
<comment type="function">
    <text evidence="4 5">Cell division protein that is part of the divisome complex and is recruited early to the Z-ring. Probably stimulates Z-ring formation, perhaps through the cross-linking of FtsZ protofilaments. Its function overlaps with FtsA.</text>
</comment>
<reference evidence="7" key="2">
    <citation type="submission" date="2020-09" db="EMBL/GenBank/DDBJ databases">
        <authorList>
            <person name="Sun Q."/>
            <person name="Zhou Y."/>
        </authorList>
    </citation>
    <scope>NUCLEOTIDE SEQUENCE</scope>
    <source>
        <strain evidence="7">CGMCC 1.12785</strain>
    </source>
</reference>
<dbReference type="InterPro" id="IPR038594">
    <property type="entry name" value="SepF-like_sf"/>
</dbReference>
<keyword evidence="1 5" id="KW-0132">Cell division</keyword>
<dbReference type="PANTHER" id="PTHR35798">
    <property type="entry name" value="CELL DIVISION PROTEIN SEPF"/>
    <property type="match status" value="1"/>
</dbReference>
<evidence type="ECO:0000313" key="8">
    <source>
        <dbReference type="Proteomes" id="UP000616114"/>
    </source>
</evidence>
<keyword evidence="5" id="KW-0963">Cytoplasm</keyword>
<proteinExistence type="inferred from homology"/>
<evidence type="ECO:0000256" key="3">
    <source>
        <dbReference type="ARBA" id="ARBA00023306"/>
    </source>
</evidence>
<dbReference type="EMBL" id="BMFY01000011">
    <property type="protein sequence ID" value="GGA21041.1"/>
    <property type="molecule type" value="Genomic_DNA"/>
</dbReference>